<dbReference type="Pfam" id="PF05065">
    <property type="entry name" value="Phage_capsid"/>
    <property type="match status" value="1"/>
</dbReference>
<sequence length="374" mass="39813">MEHENLSNGLDASFDIVARQEAADAALSALRGEIEEVKSRLRPSARPPLAAADGGNHELKGFVDGYLRAGRDTELKSLNTAVMGDGGFVVPTVLDQQIAERLLRLSPIRSIAQVVQTTTSDYRKLIATGAPQSGWASQTAARGETASPNFAEIIPPSGELYANPSATQFMLDDAGFDVEGWLAGQIANEFARAEGAAFVSGSGTNQPLGFLTGTPSSADDTTRSFGTLQYLGSGDAAGLGTTPDDRLIDMVMALKPGHRQGAAWVMNAATIAQIRKVKDSTGAYIWQSSMMDGQPNRLLGYPVVEAADMPDVAAGAYPIAFGNFQNGYLITERFGTRLLRDPYSNKPYVNFYATKRVGGQVLDSDAIKLLKITA</sequence>
<evidence type="ECO:0000313" key="4">
    <source>
        <dbReference type="Proteomes" id="UP001218231"/>
    </source>
</evidence>
<accession>A0ABY7TYI2</accession>
<comment type="subcellular location">
    <subcellularLocation>
        <location evidence="1">Virion</location>
    </subcellularLocation>
</comment>
<dbReference type="InterPro" id="IPR024455">
    <property type="entry name" value="Phage_capsid"/>
</dbReference>
<keyword evidence="4" id="KW-1185">Reference proteome</keyword>
<gene>
    <name evidence="3" type="ORF">PQ457_01415</name>
</gene>
<evidence type="ECO:0000313" key="3">
    <source>
        <dbReference type="EMBL" id="WCT77667.1"/>
    </source>
</evidence>
<name>A0ABY7TYI2_9SPHN</name>
<dbReference type="RefSeq" id="WP_273618031.1">
    <property type="nucleotide sequence ID" value="NZ_CP117417.1"/>
</dbReference>
<protein>
    <submittedName>
        <fullName evidence="3">Phage major capsid protein</fullName>
    </submittedName>
</protein>
<dbReference type="InterPro" id="IPR054612">
    <property type="entry name" value="Phage_capsid-like_C"/>
</dbReference>
<reference evidence="3 4" key="1">
    <citation type="submission" date="2023-02" db="EMBL/GenBank/DDBJ databases">
        <title>Genome sequence of Novosphingobium humi KACC 19094.</title>
        <authorList>
            <person name="Kim S."/>
            <person name="Heo J."/>
            <person name="Kwon S.-W."/>
        </authorList>
    </citation>
    <scope>NUCLEOTIDE SEQUENCE [LARGE SCALE GENOMIC DNA]</scope>
    <source>
        <strain evidence="3 4">KACC 19094</strain>
    </source>
</reference>
<organism evidence="3 4">
    <name type="scientific">Novosphingobium humi</name>
    <dbReference type="NCBI Taxonomy" id="2282397"/>
    <lineage>
        <taxon>Bacteria</taxon>
        <taxon>Pseudomonadati</taxon>
        <taxon>Pseudomonadota</taxon>
        <taxon>Alphaproteobacteria</taxon>
        <taxon>Sphingomonadales</taxon>
        <taxon>Sphingomonadaceae</taxon>
        <taxon>Novosphingobium</taxon>
    </lineage>
</organism>
<dbReference type="NCBIfam" id="TIGR01554">
    <property type="entry name" value="major_cap_HK97"/>
    <property type="match status" value="1"/>
</dbReference>
<evidence type="ECO:0000259" key="2">
    <source>
        <dbReference type="Pfam" id="PF05065"/>
    </source>
</evidence>
<dbReference type="EMBL" id="CP117417">
    <property type="protein sequence ID" value="WCT77667.1"/>
    <property type="molecule type" value="Genomic_DNA"/>
</dbReference>
<dbReference type="Gene3D" id="3.30.2320.10">
    <property type="entry name" value="hypothetical protein PF0899 domain"/>
    <property type="match status" value="1"/>
</dbReference>
<proteinExistence type="predicted"/>
<evidence type="ECO:0000256" key="1">
    <source>
        <dbReference type="ARBA" id="ARBA00004328"/>
    </source>
</evidence>
<dbReference type="SUPFAM" id="SSF56563">
    <property type="entry name" value="Major capsid protein gp5"/>
    <property type="match status" value="1"/>
</dbReference>
<feature type="domain" description="Phage capsid-like C-terminal" evidence="2">
    <location>
        <begin position="86"/>
        <end position="371"/>
    </location>
</feature>
<dbReference type="Proteomes" id="UP001218231">
    <property type="component" value="Chromosome"/>
</dbReference>